<keyword evidence="5" id="KW-0646">Protease inhibitor</keyword>
<gene>
    <name evidence="23" type="ORF">V5799_004589</name>
</gene>
<dbReference type="Gene3D" id="2.60.40.2950">
    <property type="match status" value="1"/>
</dbReference>
<dbReference type="GO" id="GO:0098552">
    <property type="term" value="C:side of membrane"/>
    <property type="evidence" value="ECO:0007669"/>
    <property type="project" value="UniProtKB-KW"/>
</dbReference>
<evidence type="ECO:0000256" key="6">
    <source>
        <dbReference type="ARBA" id="ARBA00022729"/>
    </source>
</evidence>
<comment type="caution">
    <text evidence="23">The sequence shown here is derived from an EMBL/GenBank/DDBJ whole genome shotgun (WGS) entry which is preliminary data.</text>
</comment>
<evidence type="ECO:0000256" key="9">
    <source>
        <dbReference type="ARBA" id="ARBA00023136"/>
    </source>
</evidence>
<dbReference type="EMBL" id="JARKHS020034824">
    <property type="protein sequence ID" value="KAK8757778.1"/>
    <property type="molecule type" value="Genomic_DNA"/>
</dbReference>
<dbReference type="SMART" id="SM01419">
    <property type="entry name" value="Thiol-ester_cl"/>
    <property type="match status" value="1"/>
</dbReference>
<dbReference type="SUPFAM" id="SSF49410">
    <property type="entry name" value="Alpha-macroglobulin receptor domain"/>
    <property type="match status" value="1"/>
</dbReference>
<dbReference type="InterPro" id="IPR041813">
    <property type="entry name" value="A2M_TED"/>
</dbReference>
<dbReference type="InterPro" id="IPR041555">
    <property type="entry name" value="MG3"/>
</dbReference>
<dbReference type="InterPro" id="IPR019742">
    <property type="entry name" value="MacrogloblnA2_CS"/>
</dbReference>
<keyword evidence="3" id="KW-1003">Cell membrane</keyword>
<dbReference type="Gene3D" id="2.20.130.20">
    <property type="match status" value="1"/>
</dbReference>
<dbReference type="InterPro" id="IPR008930">
    <property type="entry name" value="Terpenoid_cyclase/PrenylTrfase"/>
</dbReference>
<evidence type="ECO:0000256" key="17">
    <source>
        <dbReference type="ARBA" id="ARBA00069665"/>
    </source>
</evidence>
<feature type="domain" description="Alpha-macroglobulin receptor-binding" evidence="22">
    <location>
        <begin position="1317"/>
        <end position="1406"/>
    </location>
</feature>
<dbReference type="Gene3D" id="2.60.120.1540">
    <property type="match status" value="1"/>
</dbReference>
<dbReference type="FunFam" id="2.60.40.10:FF:000155">
    <property type="entry name" value="complement C3 isoform X1"/>
    <property type="match status" value="1"/>
</dbReference>
<evidence type="ECO:0000256" key="11">
    <source>
        <dbReference type="ARBA" id="ARBA00023180"/>
    </source>
</evidence>
<evidence type="ECO:0000256" key="14">
    <source>
        <dbReference type="ARBA" id="ARBA00057615"/>
    </source>
</evidence>
<dbReference type="GO" id="GO:0005886">
    <property type="term" value="C:plasma membrane"/>
    <property type="evidence" value="ECO:0007669"/>
    <property type="project" value="UniProtKB-SubCell"/>
</dbReference>
<keyword evidence="9" id="KW-0472">Membrane</keyword>
<dbReference type="SUPFAM" id="SSF81296">
    <property type="entry name" value="E set domains"/>
    <property type="match status" value="1"/>
</dbReference>
<dbReference type="Gene3D" id="6.20.50.160">
    <property type="match status" value="1"/>
</dbReference>
<evidence type="ECO:0000259" key="22">
    <source>
        <dbReference type="SMART" id="SM01361"/>
    </source>
</evidence>
<dbReference type="Gene3D" id="2.60.40.1940">
    <property type="match status" value="1"/>
</dbReference>
<dbReference type="GO" id="GO:0005615">
    <property type="term" value="C:extracellular space"/>
    <property type="evidence" value="ECO:0007669"/>
    <property type="project" value="InterPro"/>
</dbReference>
<evidence type="ECO:0000256" key="19">
    <source>
        <dbReference type="SAM" id="SignalP"/>
    </source>
</evidence>
<keyword evidence="12" id="KW-0449">Lipoprotein</keyword>
<dbReference type="Proteomes" id="UP001321473">
    <property type="component" value="Unassembled WGS sequence"/>
</dbReference>
<dbReference type="SMART" id="SM01359">
    <property type="entry name" value="A2M_N_2"/>
    <property type="match status" value="1"/>
</dbReference>
<keyword evidence="11" id="KW-0325">Glycoprotein</keyword>
<dbReference type="Gene3D" id="2.60.40.10">
    <property type="entry name" value="Immunoglobulins"/>
    <property type="match status" value="2"/>
</dbReference>
<feature type="signal peptide" evidence="19">
    <location>
        <begin position="1"/>
        <end position="25"/>
    </location>
</feature>
<evidence type="ECO:0000256" key="10">
    <source>
        <dbReference type="ARBA" id="ARBA00023157"/>
    </source>
</evidence>
<dbReference type="FunFam" id="1.50.10.20:FF:000001">
    <property type="entry name" value="CD109 isoform 1"/>
    <property type="match status" value="1"/>
</dbReference>
<protein>
    <recommendedName>
        <fullName evidence="17">CD109 antigen</fullName>
    </recommendedName>
    <alternativeName>
        <fullName evidence="18">TEP1-F</fullName>
    </alternativeName>
</protein>
<keyword evidence="8" id="KW-0882">Thioester bond</keyword>
<dbReference type="InterPro" id="IPR001599">
    <property type="entry name" value="Macroglobln_a2"/>
</dbReference>
<dbReference type="InterPro" id="IPR050473">
    <property type="entry name" value="A2M/Complement_sys"/>
</dbReference>
<reference evidence="23 24" key="1">
    <citation type="journal article" date="2023" name="Arcadia Sci">
        <title>De novo assembly of a long-read Amblyomma americanum tick genome.</title>
        <authorList>
            <person name="Chou S."/>
            <person name="Poskanzer K.E."/>
            <person name="Rollins M."/>
            <person name="Thuy-Boun P.S."/>
        </authorList>
    </citation>
    <scope>NUCLEOTIDE SEQUENCE [LARGE SCALE GENOMIC DNA]</scope>
    <source>
        <strain evidence="23">F_SG_1</strain>
        <tissue evidence="23">Salivary glands</tissue>
    </source>
</reference>
<comment type="function">
    <text evidence="14">Binds covalently through a thioester bond to the pathogen surface resulting in pathogen clearance.</text>
</comment>
<evidence type="ECO:0000259" key="20">
    <source>
        <dbReference type="SMART" id="SM01359"/>
    </source>
</evidence>
<organism evidence="23 24">
    <name type="scientific">Amblyomma americanum</name>
    <name type="common">Lone star tick</name>
    <dbReference type="NCBI Taxonomy" id="6943"/>
    <lineage>
        <taxon>Eukaryota</taxon>
        <taxon>Metazoa</taxon>
        <taxon>Ecdysozoa</taxon>
        <taxon>Arthropoda</taxon>
        <taxon>Chelicerata</taxon>
        <taxon>Arachnida</taxon>
        <taxon>Acari</taxon>
        <taxon>Parasitiformes</taxon>
        <taxon>Ixodida</taxon>
        <taxon>Ixodoidea</taxon>
        <taxon>Ixodidae</taxon>
        <taxon>Amblyomminae</taxon>
        <taxon>Amblyomma</taxon>
    </lineage>
</organism>
<dbReference type="Gene3D" id="2.60.40.1930">
    <property type="match status" value="2"/>
</dbReference>
<dbReference type="Pfam" id="PF07678">
    <property type="entry name" value="TED_complement"/>
    <property type="match status" value="1"/>
</dbReference>
<feature type="domain" description="Alpha-2-macroglobulin" evidence="21">
    <location>
        <begin position="698"/>
        <end position="789"/>
    </location>
</feature>
<evidence type="ECO:0000256" key="13">
    <source>
        <dbReference type="ARBA" id="ARBA00056820"/>
    </source>
</evidence>
<dbReference type="InterPro" id="IPR036595">
    <property type="entry name" value="A-macroglobulin_rcpt-bd_sf"/>
</dbReference>
<accession>A0AAQ4D5N8</accession>
<dbReference type="InterPro" id="IPR009048">
    <property type="entry name" value="A-macroglobulin_rcpt-bd"/>
</dbReference>
<dbReference type="InterPro" id="IPR047565">
    <property type="entry name" value="Alpha-macroglob_thiol-ester_cl"/>
</dbReference>
<evidence type="ECO:0000256" key="5">
    <source>
        <dbReference type="ARBA" id="ARBA00022690"/>
    </source>
</evidence>
<evidence type="ECO:0000256" key="15">
    <source>
        <dbReference type="ARBA" id="ARBA00063008"/>
    </source>
</evidence>
<dbReference type="PANTHER" id="PTHR11412">
    <property type="entry name" value="MACROGLOBULIN / COMPLEMENT"/>
    <property type="match status" value="1"/>
</dbReference>
<dbReference type="CDD" id="cd02897">
    <property type="entry name" value="A2M_2"/>
    <property type="match status" value="1"/>
</dbReference>
<dbReference type="InterPro" id="IPR011625">
    <property type="entry name" value="A2M_N_BRD"/>
</dbReference>
<dbReference type="Gene3D" id="2.60.40.690">
    <property type="entry name" value="Alpha-macroglobulin, receptor-binding domain"/>
    <property type="match status" value="1"/>
</dbReference>
<feature type="chain" id="PRO_5042909605" description="CD109 antigen" evidence="19">
    <location>
        <begin position="26"/>
        <end position="1470"/>
    </location>
</feature>
<dbReference type="Gene3D" id="1.50.10.20">
    <property type="match status" value="1"/>
</dbReference>
<dbReference type="InterPro" id="IPR014756">
    <property type="entry name" value="Ig_E-set"/>
</dbReference>
<evidence type="ECO:0000256" key="4">
    <source>
        <dbReference type="ARBA" id="ARBA00022622"/>
    </source>
</evidence>
<evidence type="ECO:0000256" key="1">
    <source>
        <dbReference type="ARBA" id="ARBA00004609"/>
    </source>
</evidence>
<keyword evidence="24" id="KW-1185">Reference proteome</keyword>
<evidence type="ECO:0000313" key="23">
    <source>
        <dbReference type="EMBL" id="KAK8757778.1"/>
    </source>
</evidence>
<comment type="subunit">
    <text evidence="16">Heterodimer of a TEP1-N chain and an TEP1-C chain non-covalently linked. Forms a complex composed of TEP1-N and TEP1-C heterodimer, LRIM1 and APL1C; the interaction stabilizes TEP1-N and TEP1-C heterodimer, prevents its binding to tissues while circulating in the hemolymph and protects the thioester bond from hydrolysis. Mature TEP1 and to a lesser extent full-length TEP1 interact with SPCLIP1; the interaction is induced by microbial infection.</text>
</comment>
<name>A0AAQ4D5N8_AMBAM</name>
<evidence type="ECO:0000256" key="2">
    <source>
        <dbReference type="ARBA" id="ARBA00010952"/>
    </source>
</evidence>
<dbReference type="InterPro" id="IPR011626">
    <property type="entry name" value="Alpha-macroglobulin_TED"/>
</dbReference>
<keyword evidence="6 19" id="KW-0732">Signal</keyword>
<dbReference type="FunFam" id="2.60.40.1930:FF:000001">
    <property type="entry name" value="CD109 isoform 3"/>
    <property type="match status" value="1"/>
</dbReference>
<sequence>MFLSAQTDMGAAVLFLLACVPLAASQSGGVYTIVAPQKLRPNLKYHVSASLSQSRSPVDLQVTVSGRADSGNFNTITKNALLHDRDTQVLSFEIGDWGPGKYKITAQGSGGLNFRNETDLTYEHKSYSVFTQTDKAVYKPGQKVLFRVIVVDPYLLPTVTGAMDVYIADAKGNRIHQWDRVFTQRGIYSSELQLSDQPVLGDWTINVDVLGQKFRKSFTVAEYVLPTFEVKVSLPSYATYNKSEVVATVSAAYTYGKPVKGTVTLTVTPRTRYHQLNPRPYEQYQTKTTIDGSVDIPVAIVRDLSLKTDFFSREIEFFALVTEELTGRKYNSTSYITVHDKEIKVELVKTSETFKPGLKYTCFLKVAYQDDSPVNDAVNQLVLHYGFNFNEELWQSSQHWVPQNGVIRLEFYPPNENSTVILGFRAEFRGQTYYLDGIYPAKSPSRSFLQAFMVTEEPKVGDLIEFEVNATEPLDHLVYEVVGRGDIVFAQTLPVSGVRSYRFSFSATFRMAPKARVLVYYVRKDGEVVADAVNYDVGGILRTPVHVQTSIAETKPGGQVNVLVSTKPNAYIGVLGVDQSVLLLKKGNDLSQEQVIEELESFDSGKKAKLWPPWYRRRRRSLWWPGSTTAHDLFKDAGMAVLTNGLVYEFDDAIYARKQVIRLDTDVLTNPVLPPGGLPEAPPQVPGRIRLRQQYPETWLWTNATASPDGRAVIASTIPDTITSWVISAFALDSLTGLGIAPSQAKVTVFRPFFVTASLPYSVLRGESVAIQCVVFNYNKKPVEAEVTLENNRGEFIFSSLSNDVTGEENKERRTKKVMVPAQDGIPVSFLITPLKLGYIDIRVSATSSLAGDAILKKLLVKPEGSKQYFNKAILIDRRNPSAPPTIANISIPIPKNAVPGSERISISAIGDLLGPSVNNLDQLLVMPHGCGEQNMLDFVPNVVVLDYLKRANRLSPPVQNKAIRNLEDGYQRELTYKRDDNSFSAFGNTDKSGSTWLTAFVLKSFAQAAPYTVIDPKVLENATAWLVARQQSDGSFNEPGEIIYKPMQSGAGSGPALTAYVLIALLENKAKQTHPDVIQAAEAYLLKELRTTNDPYVVSLVTYALHLSGHSAQDGAFQKLLSLATREDDTIYWKDPALAVNTSDKQSDYFFKPSFKDVEMTAYALLTLTERGDIGNAVPVMRWLVSKQNENGGYSSTQDTVIGIQALARVAASVVSQTIAIEASVKYGDGRSRILKIHSGNALVLQRLELPSDLKYVEIEATGFGVAVLQVSWSFNLAVSSESPSFFLNPLLDKTSTENYLQLSVCTHYRGEGDASNMAVMEVALPSGYLFDFDTLSSIHRTKEVRRVESQDADTNVVIYFDRIGRQELCVTVPAHREHKVANQKPVPVKVYDYYNLARSARMFYSPHKATLCDICEGVECGNDCNAVKQTKSDATQLERESEPDGAAGIHASHLSVAVLAITVALFWR</sequence>
<dbReference type="Pfam" id="PF00207">
    <property type="entry name" value="A2M"/>
    <property type="match status" value="1"/>
</dbReference>
<evidence type="ECO:0000256" key="8">
    <source>
        <dbReference type="ARBA" id="ARBA00022966"/>
    </source>
</evidence>
<dbReference type="InterPro" id="IPR002890">
    <property type="entry name" value="MG2"/>
</dbReference>
<dbReference type="Pfam" id="PF07703">
    <property type="entry name" value="A2M_BRD"/>
    <property type="match status" value="1"/>
</dbReference>
<proteinExistence type="inferred from homology"/>
<dbReference type="SUPFAM" id="SSF48239">
    <property type="entry name" value="Terpenoid cyclases/Protein prenyltransferases"/>
    <property type="match status" value="1"/>
</dbReference>
<comment type="similarity">
    <text evidence="2">Belongs to the protease inhibitor I39 (alpha-2-macroglobulin) family.</text>
</comment>
<keyword evidence="10" id="KW-1015">Disulfide bond</keyword>
<dbReference type="PANTHER" id="PTHR11412:SF136">
    <property type="entry name" value="CD109 ANTIGEN"/>
    <property type="match status" value="1"/>
</dbReference>
<dbReference type="SMART" id="SM01361">
    <property type="entry name" value="A2M_recep"/>
    <property type="match status" value="1"/>
</dbReference>
<comment type="subunit">
    <text evidence="15">Heterodimer; disulfide-linked. Interacts with TGFB1 and TGFBR1. Forms a heteromeric complex with TGFBR1, TGFBR2 and TGFBR3 in a ligand-independent manner.</text>
</comment>
<evidence type="ECO:0000256" key="16">
    <source>
        <dbReference type="ARBA" id="ARBA00063781"/>
    </source>
</evidence>
<dbReference type="PROSITE" id="PS00477">
    <property type="entry name" value="ALPHA_2_MACROGLOBULIN"/>
    <property type="match status" value="1"/>
</dbReference>
<feature type="domain" description="Alpha-2-macroglobulin bait region" evidence="20">
    <location>
        <begin position="449"/>
        <end position="584"/>
    </location>
</feature>
<dbReference type="InterPro" id="IPR013783">
    <property type="entry name" value="Ig-like_fold"/>
</dbReference>
<evidence type="ECO:0000256" key="12">
    <source>
        <dbReference type="ARBA" id="ARBA00023288"/>
    </source>
</evidence>
<dbReference type="Pfam" id="PF17791">
    <property type="entry name" value="MG3"/>
    <property type="match status" value="1"/>
</dbReference>
<comment type="subcellular location">
    <subcellularLocation>
        <location evidence="1">Cell membrane</location>
        <topology evidence="1">Lipid-anchor</topology>
        <topology evidence="1">GPI-anchor</topology>
    </subcellularLocation>
</comment>
<evidence type="ECO:0000256" key="18">
    <source>
        <dbReference type="ARBA" id="ARBA00078071"/>
    </source>
</evidence>
<dbReference type="SMART" id="SM01360">
    <property type="entry name" value="A2M"/>
    <property type="match status" value="1"/>
</dbReference>
<dbReference type="GO" id="GO:0004867">
    <property type="term" value="F:serine-type endopeptidase inhibitor activity"/>
    <property type="evidence" value="ECO:0007669"/>
    <property type="project" value="UniProtKB-KW"/>
</dbReference>
<evidence type="ECO:0000313" key="24">
    <source>
        <dbReference type="Proteomes" id="UP001321473"/>
    </source>
</evidence>
<evidence type="ECO:0000256" key="7">
    <source>
        <dbReference type="ARBA" id="ARBA00022900"/>
    </source>
</evidence>
<evidence type="ECO:0000259" key="21">
    <source>
        <dbReference type="SMART" id="SM01360"/>
    </source>
</evidence>
<keyword evidence="4" id="KW-0336">GPI-anchor</keyword>
<dbReference type="Pfam" id="PF07677">
    <property type="entry name" value="A2M_recep"/>
    <property type="match status" value="1"/>
</dbReference>
<evidence type="ECO:0000256" key="3">
    <source>
        <dbReference type="ARBA" id="ARBA00022475"/>
    </source>
</evidence>
<comment type="function">
    <text evidence="13">Modulates negatively TGFB1 signaling in keratinocytes.</text>
</comment>
<dbReference type="Pfam" id="PF01835">
    <property type="entry name" value="MG2"/>
    <property type="match status" value="1"/>
</dbReference>
<keyword evidence="7" id="KW-0722">Serine protease inhibitor</keyword>